<dbReference type="GO" id="GO:0005829">
    <property type="term" value="C:cytosol"/>
    <property type="evidence" value="ECO:0007669"/>
    <property type="project" value="TreeGrafter"/>
</dbReference>
<reference evidence="5 6" key="1">
    <citation type="submission" date="2019-06" db="EMBL/GenBank/DDBJ databases">
        <title>Sequencing the genomes of 1000 actinobacteria strains.</title>
        <authorList>
            <person name="Klenk H.-P."/>
        </authorList>
    </citation>
    <scope>NUCLEOTIDE SEQUENCE [LARGE SCALE GENOMIC DNA]</scope>
    <source>
        <strain evidence="5 6">DSM 45043</strain>
    </source>
</reference>
<dbReference type="RefSeq" id="WP_246077138.1">
    <property type="nucleotide sequence ID" value="NZ_VFPO01000001.1"/>
</dbReference>
<feature type="domain" description="4'-phosphopantetheinyl transferase N-terminal" evidence="4">
    <location>
        <begin position="51"/>
        <end position="132"/>
    </location>
</feature>
<evidence type="ECO:0000259" key="3">
    <source>
        <dbReference type="Pfam" id="PF01648"/>
    </source>
</evidence>
<evidence type="ECO:0000313" key="5">
    <source>
        <dbReference type="EMBL" id="TQM67736.1"/>
    </source>
</evidence>
<protein>
    <submittedName>
        <fullName evidence="5">4'-phosphopantetheinyl transferase</fullName>
    </submittedName>
</protein>
<sequence length="255" mass="27451">MDKPVVEGPVVEEPVVEAPVVEAPAAETPAAEQLECAVRWAVPADEPGMRELLDDGERARYDRFLRAEDKARFVTGRFLARTTLAEVTGLDPRAIRFTTECRHCGGGHGKPRLPGAGVDFSLSHSGDRVVLVLAEGAEVGVDVERESDRDIERLARMVLSEPEREALAAMTDRRRGFHAYWSRKEALLKATGHGLAAPMTAIHVSAPDEPAEVLAWDGEAAVSPVRLADLAPGPGYAAAAAVLTDRPLKITEIPV</sequence>
<organism evidence="5 6">
    <name type="scientific">Actinomadura hallensis</name>
    <dbReference type="NCBI Taxonomy" id="337895"/>
    <lineage>
        <taxon>Bacteria</taxon>
        <taxon>Bacillati</taxon>
        <taxon>Actinomycetota</taxon>
        <taxon>Actinomycetes</taxon>
        <taxon>Streptosporangiales</taxon>
        <taxon>Thermomonosporaceae</taxon>
        <taxon>Actinomadura</taxon>
    </lineage>
</organism>
<accession>A0A543IAZ2</accession>
<dbReference type="InterPro" id="IPR037143">
    <property type="entry name" value="4-PPantetheinyl_Trfase_dom_sf"/>
</dbReference>
<dbReference type="InterPro" id="IPR050559">
    <property type="entry name" value="P-Pant_transferase_sf"/>
</dbReference>
<proteinExistence type="inferred from homology"/>
<dbReference type="Gene3D" id="3.90.470.20">
    <property type="entry name" value="4'-phosphopantetheinyl transferase domain"/>
    <property type="match status" value="2"/>
</dbReference>
<dbReference type="AlphaFoldDB" id="A0A543IAZ2"/>
<comment type="similarity">
    <text evidence="1">Belongs to the P-Pant transferase superfamily. Gsp/Sfp/HetI/AcpT family.</text>
</comment>
<evidence type="ECO:0000256" key="1">
    <source>
        <dbReference type="ARBA" id="ARBA00010990"/>
    </source>
</evidence>
<name>A0A543IAZ2_9ACTN</name>
<keyword evidence="2 5" id="KW-0808">Transferase</keyword>
<dbReference type="Proteomes" id="UP000316706">
    <property type="component" value="Unassembled WGS sequence"/>
</dbReference>
<dbReference type="GO" id="GO:0000287">
    <property type="term" value="F:magnesium ion binding"/>
    <property type="evidence" value="ECO:0007669"/>
    <property type="project" value="InterPro"/>
</dbReference>
<dbReference type="SUPFAM" id="SSF56214">
    <property type="entry name" value="4'-phosphopantetheinyl transferase"/>
    <property type="match status" value="2"/>
</dbReference>
<dbReference type="PANTHER" id="PTHR12215">
    <property type="entry name" value="PHOSPHOPANTETHEINE TRANSFERASE"/>
    <property type="match status" value="1"/>
</dbReference>
<dbReference type="Pfam" id="PF22624">
    <property type="entry name" value="AASDHPPT_N"/>
    <property type="match status" value="1"/>
</dbReference>
<evidence type="ECO:0000256" key="2">
    <source>
        <dbReference type="ARBA" id="ARBA00022679"/>
    </source>
</evidence>
<comment type="caution">
    <text evidence="5">The sequence shown here is derived from an EMBL/GenBank/DDBJ whole genome shotgun (WGS) entry which is preliminary data.</text>
</comment>
<dbReference type="InterPro" id="IPR055066">
    <property type="entry name" value="AASDHPPT_N"/>
</dbReference>
<dbReference type="GO" id="GO:0008897">
    <property type="term" value="F:holo-[acyl-carrier-protein] synthase activity"/>
    <property type="evidence" value="ECO:0007669"/>
    <property type="project" value="InterPro"/>
</dbReference>
<gene>
    <name evidence="5" type="ORF">FHX41_1356</name>
</gene>
<feature type="domain" description="4'-phosphopantetheinyl transferase" evidence="3">
    <location>
        <begin position="139"/>
        <end position="240"/>
    </location>
</feature>
<dbReference type="InterPro" id="IPR008278">
    <property type="entry name" value="4-PPantetheinyl_Trfase_dom"/>
</dbReference>
<evidence type="ECO:0000259" key="4">
    <source>
        <dbReference type="Pfam" id="PF22624"/>
    </source>
</evidence>
<dbReference type="EMBL" id="VFPO01000001">
    <property type="protein sequence ID" value="TQM67736.1"/>
    <property type="molecule type" value="Genomic_DNA"/>
</dbReference>
<dbReference type="Pfam" id="PF01648">
    <property type="entry name" value="ACPS"/>
    <property type="match status" value="1"/>
</dbReference>
<dbReference type="PANTHER" id="PTHR12215:SF10">
    <property type="entry name" value="L-AMINOADIPATE-SEMIALDEHYDE DEHYDROGENASE-PHOSPHOPANTETHEINYL TRANSFERASE"/>
    <property type="match status" value="1"/>
</dbReference>
<evidence type="ECO:0000313" key="6">
    <source>
        <dbReference type="Proteomes" id="UP000316706"/>
    </source>
</evidence>
<dbReference type="GO" id="GO:0019878">
    <property type="term" value="P:lysine biosynthetic process via aminoadipic acid"/>
    <property type="evidence" value="ECO:0007669"/>
    <property type="project" value="TreeGrafter"/>
</dbReference>
<keyword evidence="6" id="KW-1185">Reference proteome</keyword>